<feature type="region of interest" description="Disordered" evidence="2">
    <location>
        <begin position="311"/>
        <end position="366"/>
    </location>
</feature>
<dbReference type="Proteomes" id="UP001055200">
    <property type="component" value="Chromosome"/>
</dbReference>
<dbReference type="InterPro" id="IPR043641">
    <property type="entry name" value="PPE-PPW_C"/>
</dbReference>
<dbReference type="InterPro" id="IPR038332">
    <property type="entry name" value="PPE_sf"/>
</dbReference>
<feature type="compositionally biased region" description="Low complexity" evidence="2">
    <location>
        <begin position="341"/>
        <end position="354"/>
    </location>
</feature>
<feature type="transmembrane region" description="Helical" evidence="3">
    <location>
        <begin position="279"/>
        <end position="300"/>
    </location>
</feature>
<feature type="transmembrane region" description="Helical" evidence="3">
    <location>
        <begin position="250"/>
        <end position="273"/>
    </location>
</feature>
<keyword evidence="7" id="KW-1185">Reference proteome</keyword>
<dbReference type="InterPro" id="IPR000030">
    <property type="entry name" value="PPE_dom"/>
</dbReference>
<evidence type="ECO:0000256" key="2">
    <source>
        <dbReference type="SAM" id="MobiDB-lite"/>
    </source>
</evidence>
<feature type="compositionally biased region" description="Low complexity" evidence="2">
    <location>
        <begin position="468"/>
        <end position="486"/>
    </location>
</feature>
<evidence type="ECO:0000313" key="7">
    <source>
        <dbReference type="Proteomes" id="UP001055200"/>
    </source>
</evidence>
<dbReference type="SUPFAM" id="SSF140459">
    <property type="entry name" value="PE/PPE dimer-like"/>
    <property type="match status" value="1"/>
</dbReference>
<feature type="domain" description="PPE" evidence="4">
    <location>
        <begin position="5"/>
        <end position="166"/>
    </location>
</feature>
<dbReference type="Pfam" id="PF18878">
    <property type="entry name" value="PPE-PPW"/>
    <property type="match status" value="1"/>
</dbReference>
<proteinExistence type="inferred from homology"/>
<reference evidence="6" key="1">
    <citation type="submission" date="2022-08" db="EMBL/GenBank/DDBJ databases">
        <title>Complete genome sequence of 14 non-tuberculosis mycobacteria type-strains.</title>
        <authorList>
            <person name="Igarashi Y."/>
            <person name="Osugi A."/>
            <person name="Mitarai S."/>
        </authorList>
    </citation>
    <scope>NUCLEOTIDE SEQUENCE</scope>
    <source>
        <strain evidence="6">DSM 45575</strain>
    </source>
</reference>
<evidence type="ECO:0000259" key="4">
    <source>
        <dbReference type="Pfam" id="PF00823"/>
    </source>
</evidence>
<keyword evidence="3" id="KW-0472">Membrane</keyword>
<name>A0ABY3U1P1_9MYCO</name>
<sequence>MSPVWFASPPEVHSAMLSSGPGPGPLQAAATAWTQLGAEYSSAAAELTTVLGAVQSGAWQGPSAERYLAAHLPYLAWLAQAGANAGVQAAQHEVAAGSYVAALATMPTLGELAANHAIHGVLVATNFFGINTIPIALNEADYVRMWIQAAMTMTTYQTTSTMAVASTSRTAPAPPVMLPGAEAADASANPMSAQAQPQAAQSGSALDSSNVITDLLQSLMRLFQDPIGGYMDLLRGMYEPIINLFTEPGALWAFLANPFANPALLFLVVYQVFFNLVGWPTWAMILSSPFLLPLVLGLALGVGSQLQQVGVDGMPGEQAPADQPGPGEQATARQDAPPLSAPVTPAPGAAAPGAPATPAPAAPASPAVPVTGAEAVGYVVRTEGWGPAVGPNLIDRKGAPAPAARVPAAAAGVRAMTREQARARRRQRKKMKDFGDEFMDMNSGAPDAGGSDPASTASERSAGRLGFTGTAAKSAAGATGLATLTADEVGKSPTVPMMPGTWEPPPDESAEGGGDN</sequence>
<dbReference type="Gene3D" id="1.20.1260.20">
    <property type="entry name" value="PPE superfamily"/>
    <property type="match status" value="1"/>
</dbReference>
<dbReference type="RefSeq" id="WP_240170868.1">
    <property type="nucleotide sequence ID" value="NZ_CP092365.1"/>
</dbReference>
<evidence type="ECO:0000256" key="3">
    <source>
        <dbReference type="SAM" id="Phobius"/>
    </source>
</evidence>
<evidence type="ECO:0000313" key="6">
    <source>
        <dbReference type="EMBL" id="ULN52596.1"/>
    </source>
</evidence>
<evidence type="ECO:0000259" key="5">
    <source>
        <dbReference type="Pfam" id="PF18878"/>
    </source>
</evidence>
<feature type="domain" description="PPE-PPW subfamily C-terminal" evidence="5">
    <location>
        <begin position="456"/>
        <end position="502"/>
    </location>
</feature>
<gene>
    <name evidence="6" type="ORF">MIU77_17450</name>
</gene>
<keyword evidence="3" id="KW-0812">Transmembrane</keyword>
<organism evidence="6 7">
    <name type="scientific">Mycolicibacillus parakoreensis</name>
    <dbReference type="NCBI Taxonomy" id="1069221"/>
    <lineage>
        <taxon>Bacteria</taxon>
        <taxon>Bacillati</taxon>
        <taxon>Actinomycetota</taxon>
        <taxon>Actinomycetes</taxon>
        <taxon>Mycobacteriales</taxon>
        <taxon>Mycobacteriaceae</taxon>
        <taxon>Mycolicibacillus</taxon>
    </lineage>
</organism>
<dbReference type="PANTHER" id="PTHR46766:SF1">
    <property type="entry name" value="GLUTAMINE-RICH PROTEIN 2"/>
    <property type="match status" value="1"/>
</dbReference>
<dbReference type="Pfam" id="PF00823">
    <property type="entry name" value="PPE"/>
    <property type="match status" value="1"/>
</dbReference>
<protein>
    <submittedName>
        <fullName evidence="6">PPE family protein</fullName>
    </submittedName>
</protein>
<accession>A0ABY3U1P1</accession>
<comment type="similarity">
    <text evidence="1">Belongs to the mycobacterial PPE family.</text>
</comment>
<keyword evidence="3" id="KW-1133">Transmembrane helix</keyword>
<evidence type="ECO:0000256" key="1">
    <source>
        <dbReference type="ARBA" id="ARBA00010652"/>
    </source>
</evidence>
<dbReference type="EMBL" id="CP092365">
    <property type="protein sequence ID" value="ULN52596.1"/>
    <property type="molecule type" value="Genomic_DNA"/>
</dbReference>
<dbReference type="PANTHER" id="PTHR46766">
    <property type="entry name" value="GLUTAMINE-RICH PROTEIN 2"/>
    <property type="match status" value="1"/>
</dbReference>
<feature type="region of interest" description="Disordered" evidence="2">
    <location>
        <begin position="417"/>
        <end position="516"/>
    </location>
</feature>